<dbReference type="EMBL" id="JBHRYA010000007">
    <property type="protein sequence ID" value="MFC3716724.1"/>
    <property type="molecule type" value="Genomic_DNA"/>
</dbReference>
<organism evidence="3 4">
    <name type="scientific">Luteimonas soli</name>
    <dbReference type="NCBI Taxonomy" id="1648966"/>
    <lineage>
        <taxon>Bacteria</taxon>
        <taxon>Pseudomonadati</taxon>
        <taxon>Pseudomonadota</taxon>
        <taxon>Gammaproteobacteria</taxon>
        <taxon>Lysobacterales</taxon>
        <taxon>Lysobacteraceae</taxon>
        <taxon>Luteimonas</taxon>
    </lineage>
</organism>
<comment type="caution">
    <text evidence="3">The sequence shown here is derived from an EMBL/GenBank/DDBJ whole genome shotgun (WGS) entry which is preliminary data.</text>
</comment>
<feature type="region of interest" description="Disordered" evidence="1">
    <location>
        <begin position="374"/>
        <end position="398"/>
    </location>
</feature>
<dbReference type="PANTHER" id="PTHR40940:SF1">
    <property type="entry name" value="PROTEIN BATD"/>
    <property type="match status" value="1"/>
</dbReference>
<dbReference type="Pfam" id="PF13584">
    <property type="entry name" value="BatD"/>
    <property type="match status" value="1"/>
</dbReference>
<evidence type="ECO:0000256" key="2">
    <source>
        <dbReference type="SAM" id="SignalP"/>
    </source>
</evidence>
<reference evidence="4" key="1">
    <citation type="journal article" date="2019" name="Int. J. Syst. Evol. Microbiol.">
        <title>The Global Catalogue of Microorganisms (GCM) 10K type strain sequencing project: providing services to taxonomists for standard genome sequencing and annotation.</title>
        <authorList>
            <consortium name="The Broad Institute Genomics Platform"/>
            <consortium name="The Broad Institute Genome Sequencing Center for Infectious Disease"/>
            <person name="Wu L."/>
            <person name="Ma J."/>
        </authorList>
    </citation>
    <scope>NUCLEOTIDE SEQUENCE [LARGE SCALE GENOMIC DNA]</scope>
    <source>
        <strain evidence="4">KCTC 42441</strain>
    </source>
</reference>
<sequence>MPRWCISLACLLLLSASFAAQAQVRAWIDRDQVALGETLTLNVETSNAGSEAPDWSPLEKDFVVSGNSSSRQVEIVNGRASTRMLFAVALQPRREGLLTVPALEVGGQQTQPLSLTVTEAPPPARAGSAAFIEAQIDDEDPYVQQSVGYTLRLYYATPLVSGQLDQAAPDGASLQRVGSDLQYTRLVGGKRYTVVERRFLLVPERSGPLTIPGARFSGRGSGGFFDDMFGDGSRELSANGAPRFITVRPVPAKAPQPWLPLRGLGLRYLATPQHARAGEAATVTIEARADGATAAQFPEIELPSIDGAQVFAEPAQTDETFENGRPSVTVTRKFSIVPSRSGALRIPGPRIAWWDVRAAVARTASLPDLQLQVGPGVPGGNAPGAQPGAAGSEVTDGDGGAVRVPGASGDARAWAWATAGFALLWLATLAWALQRRPQAAPQHDKRAEPPKSGAGLRDLKRVLDNGDFGEVAEVLCAMADPPAADLDAVRERLADDAQRDAVAQLQRARWGDGDGPAARAGLRAAFAGGPRWHEQGKVDTPPLPPLYPQR</sequence>
<dbReference type="PANTHER" id="PTHR40940">
    <property type="entry name" value="PROTEIN BATD-RELATED"/>
    <property type="match status" value="1"/>
</dbReference>
<feature type="chain" id="PRO_5047420734" evidence="2">
    <location>
        <begin position="23"/>
        <end position="550"/>
    </location>
</feature>
<protein>
    <submittedName>
        <fullName evidence="3">BatD family protein</fullName>
    </submittedName>
</protein>
<feature type="region of interest" description="Disordered" evidence="1">
    <location>
        <begin position="527"/>
        <end position="550"/>
    </location>
</feature>
<evidence type="ECO:0000313" key="4">
    <source>
        <dbReference type="Proteomes" id="UP001595705"/>
    </source>
</evidence>
<evidence type="ECO:0000313" key="3">
    <source>
        <dbReference type="EMBL" id="MFC3716724.1"/>
    </source>
</evidence>
<dbReference type="Proteomes" id="UP001595705">
    <property type="component" value="Unassembled WGS sequence"/>
</dbReference>
<keyword evidence="2" id="KW-0732">Signal</keyword>
<accession>A0ABV7XNH4</accession>
<dbReference type="InterPro" id="IPR025738">
    <property type="entry name" value="BatD"/>
</dbReference>
<name>A0ABV7XNH4_9GAMM</name>
<dbReference type="RefSeq" id="WP_386744084.1">
    <property type="nucleotide sequence ID" value="NZ_JBHRYA010000007.1"/>
</dbReference>
<evidence type="ECO:0000256" key="1">
    <source>
        <dbReference type="SAM" id="MobiDB-lite"/>
    </source>
</evidence>
<proteinExistence type="predicted"/>
<keyword evidence="4" id="KW-1185">Reference proteome</keyword>
<gene>
    <name evidence="3" type="ORF">ACFONC_11240</name>
</gene>
<feature type="compositionally biased region" description="Pro residues" evidence="1">
    <location>
        <begin position="541"/>
        <end position="550"/>
    </location>
</feature>
<feature type="signal peptide" evidence="2">
    <location>
        <begin position="1"/>
        <end position="22"/>
    </location>
</feature>